<dbReference type="Gene3D" id="3.40.50.720">
    <property type="entry name" value="NAD(P)-binding Rossmann-like Domain"/>
    <property type="match status" value="1"/>
</dbReference>
<evidence type="ECO:0000259" key="1">
    <source>
        <dbReference type="Pfam" id="PF00899"/>
    </source>
</evidence>
<dbReference type="WBParaSite" id="PEQ_0001421601-mRNA-1">
    <property type="protein sequence ID" value="PEQ_0001421601-mRNA-1"/>
    <property type="gene ID" value="PEQ_0001421601"/>
</dbReference>
<dbReference type="GO" id="GO:0002143">
    <property type="term" value="P:tRNA wobble position uridine thiolation"/>
    <property type="evidence" value="ECO:0007669"/>
    <property type="project" value="TreeGrafter"/>
</dbReference>
<keyword evidence="2" id="KW-1185">Reference proteome</keyword>
<dbReference type="InterPro" id="IPR045886">
    <property type="entry name" value="ThiF/MoeB/HesA"/>
</dbReference>
<dbReference type="PANTHER" id="PTHR10953">
    <property type="entry name" value="UBIQUITIN-ACTIVATING ENZYME E1"/>
    <property type="match status" value="1"/>
</dbReference>
<dbReference type="InterPro" id="IPR000594">
    <property type="entry name" value="ThiF_NAD_FAD-bd"/>
</dbReference>
<dbReference type="AlphaFoldDB" id="A0A914SJT1"/>
<accession>A0A914SJT1</accession>
<dbReference type="GO" id="GO:0032447">
    <property type="term" value="P:protein urmylation"/>
    <property type="evidence" value="ECO:0007669"/>
    <property type="project" value="TreeGrafter"/>
</dbReference>
<dbReference type="GO" id="GO:0005737">
    <property type="term" value="C:cytoplasm"/>
    <property type="evidence" value="ECO:0007669"/>
    <property type="project" value="TreeGrafter"/>
</dbReference>
<proteinExistence type="predicted"/>
<protein>
    <submittedName>
        <fullName evidence="3">THIF-type NAD/FAD binding fold domain-containing protein</fullName>
    </submittedName>
</protein>
<dbReference type="InterPro" id="IPR035985">
    <property type="entry name" value="Ubiquitin-activating_enz"/>
</dbReference>
<dbReference type="Proteomes" id="UP000887564">
    <property type="component" value="Unplaced"/>
</dbReference>
<evidence type="ECO:0000313" key="2">
    <source>
        <dbReference type="Proteomes" id="UP000887564"/>
    </source>
</evidence>
<dbReference type="GO" id="GO:0004792">
    <property type="term" value="F:thiosulfate-cyanide sulfurtransferase activity"/>
    <property type="evidence" value="ECO:0007669"/>
    <property type="project" value="TreeGrafter"/>
</dbReference>
<organism evidence="2 3">
    <name type="scientific">Parascaris equorum</name>
    <name type="common">Equine roundworm</name>
    <dbReference type="NCBI Taxonomy" id="6256"/>
    <lineage>
        <taxon>Eukaryota</taxon>
        <taxon>Metazoa</taxon>
        <taxon>Ecdysozoa</taxon>
        <taxon>Nematoda</taxon>
        <taxon>Chromadorea</taxon>
        <taxon>Rhabditida</taxon>
        <taxon>Spirurina</taxon>
        <taxon>Ascaridomorpha</taxon>
        <taxon>Ascaridoidea</taxon>
        <taxon>Ascarididae</taxon>
        <taxon>Parascaris</taxon>
    </lineage>
</organism>
<dbReference type="SUPFAM" id="SSF69572">
    <property type="entry name" value="Activating enzymes of the ubiquitin-like proteins"/>
    <property type="match status" value="1"/>
</dbReference>
<evidence type="ECO:0000313" key="3">
    <source>
        <dbReference type="WBParaSite" id="PEQ_0001421601-mRNA-1"/>
    </source>
</evidence>
<dbReference type="Pfam" id="PF00899">
    <property type="entry name" value="ThiF"/>
    <property type="match status" value="1"/>
</dbReference>
<name>A0A914SJT1_PAREQ</name>
<dbReference type="GO" id="GO:0042292">
    <property type="term" value="F:URM1 activating enzyme activity"/>
    <property type="evidence" value="ECO:0007669"/>
    <property type="project" value="TreeGrafter"/>
</dbReference>
<feature type="domain" description="THIF-type NAD/FAD binding fold" evidence="1">
    <location>
        <begin position="1"/>
        <end position="89"/>
    </location>
</feature>
<reference evidence="3" key="1">
    <citation type="submission" date="2022-11" db="UniProtKB">
        <authorList>
            <consortium name="WormBaseParasite"/>
        </authorList>
    </citation>
    <scope>IDENTIFICATION</scope>
</reference>
<sequence length="91" mass="10134">IGRIGIVDGDTVSVDNLHRQIAHTEARVGTSKASSLRDALLRRTSFHLRLNSSVRIDIYDMNLSSVNALQVMKEYDIIADCTDNAPSRYTD</sequence>
<dbReference type="PANTHER" id="PTHR10953:SF102">
    <property type="entry name" value="ADENYLYLTRANSFERASE AND SULFURTRANSFERASE MOCS3"/>
    <property type="match status" value="1"/>
</dbReference>
<dbReference type="GO" id="GO:0016779">
    <property type="term" value="F:nucleotidyltransferase activity"/>
    <property type="evidence" value="ECO:0007669"/>
    <property type="project" value="TreeGrafter"/>
</dbReference>